<feature type="transmembrane region" description="Helical" evidence="5">
    <location>
        <begin position="83"/>
        <end position="102"/>
    </location>
</feature>
<comment type="caution">
    <text evidence="6">The sequence shown here is derived from an EMBL/GenBank/DDBJ whole genome shotgun (WGS) entry which is preliminary data.</text>
</comment>
<dbReference type="Pfam" id="PF01040">
    <property type="entry name" value="UbiA"/>
    <property type="match status" value="1"/>
</dbReference>
<keyword evidence="3 5" id="KW-1133">Transmembrane helix</keyword>
<keyword evidence="4 5" id="KW-0472">Membrane</keyword>
<evidence type="ECO:0000313" key="7">
    <source>
        <dbReference type="Proteomes" id="UP000231086"/>
    </source>
</evidence>
<name>A0A2M8KII8_9BACT</name>
<evidence type="ECO:0000256" key="3">
    <source>
        <dbReference type="ARBA" id="ARBA00022989"/>
    </source>
</evidence>
<reference evidence="7" key="1">
    <citation type="submission" date="2017-09" db="EMBL/GenBank/DDBJ databases">
        <title>Depth-based differentiation of microbial function through sediment-hosted aquifers and enrichment of novel symbionts in the deep terrestrial subsurface.</title>
        <authorList>
            <person name="Probst A.J."/>
            <person name="Ladd B."/>
            <person name="Jarett J.K."/>
            <person name="Geller-Mcgrath D.E."/>
            <person name="Sieber C.M.K."/>
            <person name="Emerson J.B."/>
            <person name="Anantharaman K."/>
            <person name="Thomas B.C."/>
            <person name="Malmstrom R."/>
            <person name="Stieglmeier M."/>
            <person name="Klingl A."/>
            <person name="Woyke T."/>
            <person name="Ryan C.M."/>
            <person name="Banfield J.F."/>
        </authorList>
    </citation>
    <scope>NUCLEOTIDE SEQUENCE [LARGE SCALE GENOMIC DNA]</scope>
</reference>
<evidence type="ECO:0000256" key="5">
    <source>
        <dbReference type="SAM" id="Phobius"/>
    </source>
</evidence>
<comment type="subcellular location">
    <subcellularLocation>
        <location evidence="1">Membrane</location>
        <topology evidence="1">Multi-pass membrane protein</topology>
    </subcellularLocation>
</comment>
<feature type="transmembrane region" description="Helical" evidence="5">
    <location>
        <begin position="44"/>
        <end position="62"/>
    </location>
</feature>
<dbReference type="AlphaFoldDB" id="A0A2M8KII8"/>
<dbReference type="Gene3D" id="1.10.357.140">
    <property type="entry name" value="UbiA prenyltransferase"/>
    <property type="match status" value="1"/>
</dbReference>
<keyword evidence="2 5" id="KW-0812">Transmembrane</keyword>
<dbReference type="GO" id="GO:0016765">
    <property type="term" value="F:transferase activity, transferring alkyl or aryl (other than methyl) groups"/>
    <property type="evidence" value="ECO:0007669"/>
    <property type="project" value="InterPro"/>
</dbReference>
<dbReference type="EMBL" id="PFEA01000038">
    <property type="protein sequence ID" value="PJE59724.1"/>
    <property type="molecule type" value="Genomic_DNA"/>
</dbReference>
<evidence type="ECO:0000256" key="2">
    <source>
        <dbReference type="ARBA" id="ARBA00022692"/>
    </source>
</evidence>
<dbReference type="NCBIfam" id="NF008978">
    <property type="entry name" value="PRK12324.1-4"/>
    <property type="match status" value="1"/>
</dbReference>
<feature type="transmembrane region" description="Helical" evidence="5">
    <location>
        <begin position="134"/>
        <end position="155"/>
    </location>
</feature>
<dbReference type="Proteomes" id="UP000231086">
    <property type="component" value="Unassembled WGS sequence"/>
</dbReference>
<feature type="transmembrane region" description="Helical" evidence="5">
    <location>
        <begin position="108"/>
        <end position="127"/>
    </location>
</feature>
<dbReference type="InterPro" id="IPR000537">
    <property type="entry name" value="UbiA_prenyltransferase"/>
</dbReference>
<feature type="transmembrane region" description="Helical" evidence="5">
    <location>
        <begin position="206"/>
        <end position="225"/>
    </location>
</feature>
<evidence type="ECO:0000256" key="4">
    <source>
        <dbReference type="ARBA" id="ARBA00023136"/>
    </source>
</evidence>
<gene>
    <name evidence="6" type="ORF">COU85_02150</name>
</gene>
<dbReference type="InterPro" id="IPR044878">
    <property type="entry name" value="UbiA_sf"/>
</dbReference>
<accession>A0A2M8KII8</accession>
<sequence length="310" mass="34895">MGILWALFRTARPRQWIKNAALLAPVVFSGLLLVPGRLEKVVEAIVVFTLISASVYIFNDLLDIEADRKHPFKRKRPLASGELPVSLAVFAMLAGVIIGLAWAYAMNMFFFGICLTYLVVSGLLYTYWLKNIPILDVITIATGYILRVYAGAVVIDAHMNVWFLLTVISLSLFLAVGKRKSEMTLLRGSGNTAAVRETLKRYTEELLNIYTAMFATASWLSYALFTFNQPRIEFEGKVLTFLSLLPKTFLSEKWLMATIPLVVYGVMRYMQLIYEKNEGESPERILLSDKPLIITVVSWGVMVLGLLYVA</sequence>
<protein>
    <submittedName>
        <fullName evidence="6">Decaprenyl-phosphate phosphoribosyltransferase</fullName>
    </submittedName>
</protein>
<dbReference type="GO" id="GO:0016020">
    <property type="term" value="C:membrane"/>
    <property type="evidence" value="ECO:0007669"/>
    <property type="project" value="UniProtKB-SubCell"/>
</dbReference>
<keyword evidence="6" id="KW-0328">Glycosyltransferase</keyword>
<evidence type="ECO:0000256" key="1">
    <source>
        <dbReference type="ARBA" id="ARBA00004141"/>
    </source>
</evidence>
<dbReference type="GO" id="GO:0016757">
    <property type="term" value="F:glycosyltransferase activity"/>
    <property type="evidence" value="ECO:0007669"/>
    <property type="project" value="UniProtKB-KW"/>
</dbReference>
<proteinExistence type="predicted"/>
<dbReference type="CDD" id="cd13963">
    <property type="entry name" value="PT_UbiA_2"/>
    <property type="match status" value="1"/>
</dbReference>
<feature type="transmembrane region" description="Helical" evidence="5">
    <location>
        <begin position="161"/>
        <end position="177"/>
    </location>
</feature>
<feature type="transmembrane region" description="Helical" evidence="5">
    <location>
        <begin position="291"/>
        <end position="309"/>
    </location>
</feature>
<keyword evidence="6" id="KW-0808">Transferase</keyword>
<evidence type="ECO:0000313" key="6">
    <source>
        <dbReference type="EMBL" id="PJE59724.1"/>
    </source>
</evidence>
<organism evidence="6 7">
    <name type="scientific">Candidatus Portnoybacteria bacterium CG10_big_fil_rev_8_21_14_0_10_44_7</name>
    <dbReference type="NCBI Taxonomy" id="1974816"/>
    <lineage>
        <taxon>Bacteria</taxon>
        <taxon>Candidatus Portnoyibacteriota</taxon>
    </lineage>
</organism>
<feature type="transmembrane region" description="Helical" evidence="5">
    <location>
        <begin position="20"/>
        <end position="38"/>
    </location>
</feature>